<evidence type="ECO:0000256" key="4">
    <source>
        <dbReference type="ARBA" id="ARBA00022679"/>
    </source>
</evidence>
<organism evidence="7 8">
    <name type="scientific">Rathayibacter caricis DSM 15933</name>
    <dbReference type="NCBI Taxonomy" id="1328867"/>
    <lineage>
        <taxon>Bacteria</taxon>
        <taxon>Bacillati</taxon>
        <taxon>Actinomycetota</taxon>
        <taxon>Actinomycetes</taxon>
        <taxon>Micrococcales</taxon>
        <taxon>Microbacteriaceae</taxon>
        <taxon>Rathayibacter</taxon>
    </lineage>
</organism>
<gene>
    <name evidence="7" type="ORF">C1I63_05950</name>
</gene>
<name>A0A2T4USF8_9MICO</name>
<dbReference type="InterPro" id="IPR001173">
    <property type="entry name" value="Glyco_trans_2-like"/>
</dbReference>
<dbReference type="SUPFAM" id="SSF53448">
    <property type="entry name" value="Nucleotide-diphospho-sugar transferases"/>
    <property type="match status" value="1"/>
</dbReference>
<feature type="region of interest" description="Disordered" evidence="5">
    <location>
        <begin position="62"/>
        <end position="145"/>
    </location>
</feature>
<proteinExistence type="inferred from homology"/>
<evidence type="ECO:0000256" key="3">
    <source>
        <dbReference type="ARBA" id="ARBA00022676"/>
    </source>
</evidence>
<keyword evidence="4" id="KW-0808">Transferase</keyword>
<feature type="compositionally biased region" description="Low complexity" evidence="5">
    <location>
        <begin position="97"/>
        <end position="106"/>
    </location>
</feature>
<dbReference type="InterPro" id="IPR029044">
    <property type="entry name" value="Nucleotide-diphossugar_trans"/>
</dbReference>
<dbReference type="EMBL" id="PZPL01000001">
    <property type="protein sequence ID" value="PTL72436.1"/>
    <property type="molecule type" value="Genomic_DNA"/>
</dbReference>
<reference evidence="7 8" key="1">
    <citation type="submission" date="2018-03" db="EMBL/GenBank/DDBJ databases">
        <title>Bacteriophage NCPPB3778 and a type I-E CRISPR drive the evolution of the US Biological Select Agent, Rathayibacter toxicus.</title>
        <authorList>
            <person name="Davis E.W.II."/>
            <person name="Tabima J.F."/>
            <person name="Weisberg A.J."/>
            <person name="Dantas Lopes L."/>
            <person name="Wiseman M.S."/>
            <person name="Wiseman M.S."/>
            <person name="Pupko T."/>
            <person name="Belcher M.S."/>
            <person name="Sechler A.J."/>
            <person name="Tancos M.A."/>
            <person name="Schroeder B.K."/>
            <person name="Murray T.D."/>
            <person name="Luster D.G."/>
            <person name="Schneider W.L."/>
            <person name="Rogers E."/>
            <person name="Andreote F.D."/>
            <person name="Grunwald N.J."/>
            <person name="Putnam M.L."/>
            <person name="Chang J.H."/>
        </authorList>
    </citation>
    <scope>NUCLEOTIDE SEQUENCE [LARGE SCALE GENOMIC DNA]</scope>
    <source>
        <strain evidence="7 8">DSM 15933</strain>
    </source>
</reference>
<dbReference type="CDD" id="cd00761">
    <property type="entry name" value="Glyco_tranf_GTA_type"/>
    <property type="match status" value="1"/>
</dbReference>
<dbReference type="Gene3D" id="3.90.550.10">
    <property type="entry name" value="Spore Coat Polysaccharide Biosynthesis Protein SpsA, Chain A"/>
    <property type="match status" value="1"/>
</dbReference>
<evidence type="ECO:0000313" key="7">
    <source>
        <dbReference type="EMBL" id="PTL72436.1"/>
    </source>
</evidence>
<keyword evidence="8" id="KW-1185">Reference proteome</keyword>
<evidence type="ECO:0000256" key="1">
    <source>
        <dbReference type="ARBA" id="ARBA00004776"/>
    </source>
</evidence>
<comment type="pathway">
    <text evidence="1">Cell wall biogenesis; cell wall polysaccharide biosynthesis.</text>
</comment>
<accession>A0A2T4USF8</accession>
<evidence type="ECO:0000256" key="5">
    <source>
        <dbReference type="SAM" id="MobiDB-lite"/>
    </source>
</evidence>
<evidence type="ECO:0000313" key="8">
    <source>
        <dbReference type="Proteomes" id="UP000241085"/>
    </source>
</evidence>
<sequence length="404" mass="43826">MASMGRRGVLLHGRPPVPAPLGRGISVVASPRRAADRVASSLAQRRGQVPAGATARTVLFTLSSKLGPRRPSRRPSARLGGAAPSARSRPSCETCRRVAALARSRAAPPPPAGRVAPQARTETRTSRSPPRPAPAPKPPPPSLGWSRRSARGFGVSFWVVVPFFNEEKLLRGTLDALAAQSDQDFTLLLVDNGSADGSRAVIDAFTAERPERPVLTIGEAQKGTGAASDTGFRYAIAHGASVVARTDADSLPDARWVELLKADFRAGFRFVGGRVVPRTDEPEYRWYDGVIGTVLIRILERAPGIVYRRPGQRYRLFMIAGLNLAIDAALYLEVGGFPRSSIDDTDEDLELHLKVCRVIPGTQARLNRRAIVRCSIRKGKALGYLGILLWYWGRKKGLEVVDVR</sequence>
<dbReference type="GO" id="GO:0016757">
    <property type="term" value="F:glycosyltransferase activity"/>
    <property type="evidence" value="ECO:0007669"/>
    <property type="project" value="UniProtKB-KW"/>
</dbReference>
<keyword evidence="3" id="KW-0328">Glycosyltransferase</keyword>
<dbReference type="Pfam" id="PF00535">
    <property type="entry name" value="Glycos_transf_2"/>
    <property type="match status" value="1"/>
</dbReference>
<comment type="caution">
    <text evidence="7">The sequence shown here is derived from an EMBL/GenBank/DDBJ whole genome shotgun (WGS) entry which is preliminary data.</text>
</comment>
<feature type="domain" description="Glycosyltransferase 2-like" evidence="6">
    <location>
        <begin position="159"/>
        <end position="290"/>
    </location>
</feature>
<dbReference type="PANTHER" id="PTHR43179:SF12">
    <property type="entry name" value="GALACTOFURANOSYLTRANSFERASE GLFT2"/>
    <property type="match status" value="1"/>
</dbReference>
<comment type="similarity">
    <text evidence="2">Belongs to the glycosyltransferase 2 family.</text>
</comment>
<feature type="compositionally biased region" description="Basic residues" evidence="5">
    <location>
        <begin position="67"/>
        <end position="76"/>
    </location>
</feature>
<evidence type="ECO:0000256" key="2">
    <source>
        <dbReference type="ARBA" id="ARBA00006739"/>
    </source>
</evidence>
<dbReference type="Proteomes" id="UP000241085">
    <property type="component" value="Unassembled WGS sequence"/>
</dbReference>
<dbReference type="AlphaFoldDB" id="A0A2T4USF8"/>
<feature type="compositionally biased region" description="Pro residues" evidence="5">
    <location>
        <begin position="129"/>
        <end position="142"/>
    </location>
</feature>
<evidence type="ECO:0000259" key="6">
    <source>
        <dbReference type="Pfam" id="PF00535"/>
    </source>
</evidence>
<feature type="region of interest" description="Disordered" evidence="5">
    <location>
        <begin position="1"/>
        <end position="23"/>
    </location>
</feature>
<dbReference type="PANTHER" id="PTHR43179">
    <property type="entry name" value="RHAMNOSYLTRANSFERASE WBBL"/>
    <property type="match status" value="1"/>
</dbReference>
<protein>
    <recommendedName>
        <fullName evidence="6">Glycosyltransferase 2-like domain-containing protein</fullName>
    </recommendedName>
</protein>